<gene>
    <name evidence="2" type="ORF">METZ01_LOCUS100889</name>
</gene>
<dbReference type="Pfam" id="PF13740">
    <property type="entry name" value="ACT_6"/>
    <property type="match status" value="1"/>
</dbReference>
<dbReference type="InterPro" id="IPR050990">
    <property type="entry name" value="UPF0237/GcvR_regulator"/>
</dbReference>
<feature type="non-terminal residue" evidence="2">
    <location>
        <position position="1"/>
    </location>
</feature>
<dbReference type="PROSITE" id="PS51671">
    <property type="entry name" value="ACT"/>
    <property type="match status" value="1"/>
</dbReference>
<sequence length="162" mass="17728">DQPRIVARLSAGLCKNGCNLGESSMGRLGNYFTIMLMVEHEGDKKSLQNIISSVCAPLSLDSHLVELEDGNQQHCEPDVRISLFAEDRMGIVEDATVPLANAGLNILHLESNLGEDSEAGNYYIHLEGTLTQGINQIYQVLEKLDEEKGVKSHLIPINAQIS</sequence>
<name>A0A381W6A9_9ZZZZ</name>
<feature type="domain" description="ACT" evidence="1">
    <location>
        <begin position="80"/>
        <end position="158"/>
    </location>
</feature>
<reference evidence="2" key="1">
    <citation type="submission" date="2018-05" db="EMBL/GenBank/DDBJ databases">
        <authorList>
            <person name="Lanie J.A."/>
            <person name="Ng W.-L."/>
            <person name="Kazmierczak K.M."/>
            <person name="Andrzejewski T.M."/>
            <person name="Davidsen T.M."/>
            <person name="Wayne K.J."/>
            <person name="Tettelin H."/>
            <person name="Glass J.I."/>
            <person name="Rusch D."/>
            <person name="Podicherti R."/>
            <person name="Tsui H.-C.T."/>
            <person name="Winkler M.E."/>
        </authorList>
    </citation>
    <scope>NUCLEOTIDE SEQUENCE</scope>
</reference>
<dbReference type="InterPro" id="IPR045865">
    <property type="entry name" value="ACT-like_dom_sf"/>
</dbReference>
<evidence type="ECO:0000313" key="2">
    <source>
        <dbReference type="EMBL" id="SVA48035.1"/>
    </source>
</evidence>
<accession>A0A381W6A9</accession>
<proteinExistence type="predicted"/>
<dbReference type="InterPro" id="IPR002912">
    <property type="entry name" value="ACT_dom"/>
</dbReference>
<protein>
    <recommendedName>
        <fullName evidence="1">ACT domain-containing protein</fullName>
    </recommendedName>
</protein>
<dbReference type="EMBL" id="UINC01010831">
    <property type="protein sequence ID" value="SVA48035.1"/>
    <property type="molecule type" value="Genomic_DNA"/>
</dbReference>
<organism evidence="2">
    <name type="scientific">marine metagenome</name>
    <dbReference type="NCBI Taxonomy" id="408172"/>
    <lineage>
        <taxon>unclassified sequences</taxon>
        <taxon>metagenomes</taxon>
        <taxon>ecological metagenomes</taxon>
    </lineage>
</organism>
<dbReference type="SUPFAM" id="SSF55021">
    <property type="entry name" value="ACT-like"/>
    <property type="match status" value="2"/>
</dbReference>
<dbReference type="AlphaFoldDB" id="A0A381W6A9"/>
<dbReference type="PANTHER" id="PTHR34875">
    <property type="entry name" value="UPF0237 PROTEIN MJ1558"/>
    <property type="match status" value="1"/>
</dbReference>
<dbReference type="Gene3D" id="3.30.70.260">
    <property type="match status" value="2"/>
</dbReference>
<dbReference type="PANTHER" id="PTHR34875:SF6">
    <property type="entry name" value="UPF0237 PROTEIN MJ1558"/>
    <property type="match status" value="1"/>
</dbReference>
<evidence type="ECO:0000259" key="1">
    <source>
        <dbReference type="PROSITE" id="PS51671"/>
    </source>
</evidence>